<keyword evidence="3" id="KW-1185">Reference proteome</keyword>
<dbReference type="Proteomes" id="UP001344447">
    <property type="component" value="Unassembled WGS sequence"/>
</dbReference>
<dbReference type="AlphaFoldDB" id="A0AAN7TY56"/>
<evidence type="ECO:0000313" key="2">
    <source>
        <dbReference type="EMBL" id="KAK5577813.1"/>
    </source>
</evidence>
<evidence type="ECO:0000256" key="1">
    <source>
        <dbReference type="SAM" id="MobiDB-lite"/>
    </source>
</evidence>
<name>A0AAN7TY56_9MYCE</name>
<dbReference type="EMBL" id="JAVFKY010000004">
    <property type="protein sequence ID" value="KAK5577813.1"/>
    <property type="molecule type" value="Genomic_DNA"/>
</dbReference>
<accession>A0AAN7TY56</accession>
<evidence type="ECO:0000313" key="3">
    <source>
        <dbReference type="Proteomes" id="UP001344447"/>
    </source>
</evidence>
<feature type="compositionally biased region" description="Polar residues" evidence="1">
    <location>
        <begin position="1"/>
        <end position="10"/>
    </location>
</feature>
<protein>
    <submittedName>
        <fullName evidence="2">Uncharacterized protein</fullName>
    </submittedName>
</protein>
<gene>
    <name evidence="2" type="ORF">RB653_002761</name>
</gene>
<feature type="region of interest" description="Disordered" evidence="1">
    <location>
        <begin position="1"/>
        <end position="24"/>
    </location>
</feature>
<comment type="caution">
    <text evidence="2">The sequence shown here is derived from an EMBL/GenBank/DDBJ whole genome shotgun (WGS) entry which is preliminary data.</text>
</comment>
<proteinExistence type="predicted"/>
<reference evidence="2 3" key="1">
    <citation type="submission" date="2023-11" db="EMBL/GenBank/DDBJ databases">
        <title>Dfirmibasis_genome.</title>
        <authorList>
            <person name="Edelbroek B."/>
            <person name="Kjellin J."/>
            <person name="Jerlstrom-Hultqvist J."/>
            <person name="Soderbom F."/>
        </authorList>
    </citation>
    <scope>NUCLEOTIDE SEQUENCE [LARGE SCALE GENOMIC DNA]</scope>
    <source>
        <strain evidence="2 3">TNS-C-14</strain>
    </source>
</reference>
<organism evidence="2 3">
    <name type="scientific">Dictyostelium firmibasis</name>
    <dbReference type="NCBI Taxonomy" id="79012"/>
    <lineage>
        <taxon>Eukaryota</taxon>
        <taxon>Amoebozoa</taxon>
        <taxon>Evosea</taxon>
        <taxon>Eumycetozoa</taxon>
        <taxon>Dictyostelia</taxon>
        <taxon>Dictyosteliales</taxon>
        <taxon>Dictyosteliaceae</taxon>
        <taxon>Dictyostelium</taxon>
    </lineage>
</organism>
<sequence length="53" mass="5430">MSFESLSYNNKFGGGQNKSGPALGVITTTPVPTATIPRYTAPQISGGKGAFLV</sequence>